<dbReference type="PANTHER" id="PTHR33452">
    <property type="entry name" value="OXIDOREDUCTASE CATD-RELATED"/>
    <property type="match status" value="1"/>
</dbReference>
<evidence type="ECO:0000256" key="6">
    <source>
        <dbReference type="ARBA" id="ARBA00023136"/>
    </source>
</evidence>
<keyword evidence="6 7" id="KW-0472">Membrane</keyword>
<keyword evidence="5 7" id="KW-1133">Transmembrane helix</keyword>
<keyword evidence="3" id="KW-1003">Cell membrane</keyword>
<dbReference type="RefSeq" id="WP_283239609.1">
    <property type="nucleotide sequence ID" value="NZ_JASGBP010000007.1"/>
</dbReference>
<gene>
    <name evidence="8" type="ORF">QHT84_10955</name>
</gene>
<name>A0ABT6XSI1_9FLAO</name>
<dbReference type="PANTHER" id="PTHR33452:SF1">
    <property type="entry name" value="INNER MEMBRANE PROTEIN YPHA-RELATED"/>
    <property type="match status" value="1"/>
</dbReference>
<feature type="transmembrane region" description="Helical" evidence="7">
    <location>
        <begin position="85"/>
        <end position="102"/>
    </location>
</feature>
<comment type="caution">
    <text evidence="8">The sequence shown here is derived from an EMBL/GenBank/DDBJ whole genome shotgun (WGS) entry which is preliminary data.</text>
</comment>
<evidence type="ECO:0000256" key="5">
    <source>
        <dbReference type="ARBA" id="ARBA00022989"/>
    </source>
</evidence>
<feature type="transmembrane region" description="Helical" evidence="7">
    <location>
        <begin position="114"/>
        <end position="134"/>
    </location>
</feature>
<evidence type="ECO:0000256" key="2">
    <source>
        <dbReference type="ARBA" id="ARBA00006679"/>
    </source>
</evidence>
<keyword evidence="4 7" id="KW-0812">Transmembrane</keyword>
<dbReference type="InterPro" id="IPR051907">
    <property type="entry name" value="DoxX-like_oxidoreductase"/>
</dbReference>
<proteinExistence type="inferred from homology"/>
<evidence type="ECO:0000256" key="1">
    <source>
        <dbReference type="ARBA" id="ARBA00004651"/>
    </source>
</evidence>
<sequence>MRLQFLKANDESIHFGLLLIRVLIGITFIIHGFPKLTGGVETWTFLGGTMKNIGIDFLPAFWGLLCAVAEFFGGILLILGIFTRVASIALFLTMIIATIFHISNNDPFDVSSHAIEDAIVFLGLFFTGAGVYSLDNKWLKK</sequence>
<keyword evidence="9" id="KW-1185">Reference proteome</keyword>
<feature type="transmembrane region" description="Helical" evidence="7">
    <location>
        <begin position="53"/>
        <end position="78"/>
    </location>
</feature>
<evidence type="ECO:0000256" key="4">
    <source>
        <dbReference type="ARBA" id="ARBA00022692"/>
    </source>
</evidence>
<comment type="subcellular location">
    <subcellularLocation>
        <location evidence="1">Cell membrane</location>
        <topology evidence="1">Multi-pass membrane protein</topology>
    </subcellularLocation>
</comment>
<dbReference type="InterPro" id="IPR032808">
    <property type="entry name" value="DoxX"/>
</dbReference>
<evidence type="ECO:0000256" key="3">
    <source>
        <dbReference type="ARBA" id="ARBA00022475"/>
    </source>
</evidence>
<comment type="similarity">
    <text evidence="2">Belongs to the DoxX family.</text>
</comment>
<evidence type="ECO:0000313" key="9">
    <source>
        <dbReference type="Proteomes" id="UP001230035"/>
    </source>
</evidence>
<accession>A0ABT6XSI1</accession>
<evidence type="ECO:0000313" key="8">
    <source>
        <dbReference type="EMBL" id="MDI9257932.1"/>
    </source>
</evidence>
<protein>
    <submittedName>
        <fullName evidence="8">DoxX family protein</fullName>
    </submittedName>
</protein>
<dbReference type="Proteomes" id="UP001230035">
    <property type="component" value="Unassembled WGS sequence"/>
</dbReference>
<dbReference type="Pfam" id="PF07681">
    <property type="entry name" value="DoxX"/>
    <property type="match status" value="1"/>
</dbReference>
<reference evidence="8 9" key="1">
    <citation type="submission" date="2023-05" db="EMBL/GenBank/DDBJ databases">
        <title>Flavobacterium sedimenti sp. nov., isolated from the sediment.</title>
        <authorList>
            <person name="Wu N."/>
        </authorList>
    </citation>
    <scope>NUCLEOTIDE SEQUENCE [LARGE SCALE GENOMIC DNA]</scope>
    <source>
        <strain evidence="8 9">YZ-48</strain>
    </source>
</reference>
<organism evidence="8 9">
    <name type="scientific">Flavobacterium sedimenticola</name>
    <dbReference type="NCBI Taxonomy" id="3043286"/>
    <lineage>
        <taxon>Bacteria</taxon>
        <taxon>Pseudomonadati</taxon>
        <taxon>Bacteroidota</taxon>
        <taxon>Flavobacteriia</taxon>
        <taxon>Flavobacteriales</taxon>
        <taxon>Flavobacteriaceae</taxon>
        <taxon>Flavobacterium</taxon>
    </lineage>
</organism>
<feature type="transmembrane region" description="Helical" evidence="7">
    <location>
        <begin position="12"/>
        <end position="33"/>
    </location>
</feature>
<dbReference type="EMBL" id="JASGBP010000007">
    <property type="protein sequence ID" value="MDI9257932.1"/>
    <property type="molecule type" value="Genomic_DNA"/>
</dbReference>
<evidence type="ECO:0000256" key="7">
    <source>
        <dbReference type="SAM" id="Phobius"/>
    </source>
</evidence>